<reference evidence="4" key="1">
    <citation type="submission" date="2016-10" db="EMBL/GenBank/DDBJ databases">
        <authorList>
            <person name="Varghese N."/>
            <person name="Submissions S."/>
        </authorList>
    </citation>
    <scope>NUCLEOTIDE SEQUENCE [LARGE SCALE GENOMIC DNA]</scope>
    <source>
        <strain evidence="4">CGMCC 4.6825</strain>
    </source>
</reference>
<evidence type="ECO:0000256" key="1">
    <source>
        <dbReference type="SAM" id="MobiDB-lite"/>
    </source>
</evidence>
<dbReference type="STRING" id="943816.AN217_27405"/>
<feature type="region of interest" description="Disordered" evidence="1">
    <location>
        <begin position="112"/>
        <end position="150"/>
    </location>
</feature>
<dbReference type="Pfam" id="PF18915">
    <property type="entry name" value="DUF5667"/>
    <property type="match status" value="1"/>
</dbReference>
<feature type="domain" description="DUF5667" evidence="2">
    <location>
        <begin position="181"/>
        <end position="276"/>
    </location>
</feature>
<accession>A0A1H9WXZ6</accession>
<dbReference type="EMBL" id="FOGO01000024">
    <property type="protein sequence ID" value="SES38547.1"/>
    <property type="molecule type" value="Genomic_DNA"/>
</dbReference>
<feature type="region of interest" description="Disordered" evidence="1">
    <location>
        <begin position="320"/>
        <end position="441"/>
    </location>
</feature>
<evidence type="ECO:0000313" key="4">
    <source>
        <dbReference type="Proteomes" id="UP000182841"/>
    </source>
</evidence>
<feature type="compositionally biased region" description="Basic and acidic residues" evidence="1">
    <location>
        <begin position="432"/>
        <end position="441"/>
    </location>
</feature>
<dbReference type="RefSeq" id="WP_075003646.1">
    <property type="nucleotide sequence ID" value="NZ_FOGO01000024.1"/>
</dbReference>
<evidence type="ECO:0000313" key="3">
    <source>
        <dbReference type="EMBL" id="SES38547.1"/>
    </source>
</evidence>
<feature type="compositionally biased region" description="Basic and acidic residues" evidence="1">
    <location>
        <begin position="118"/>
        <end position="131"/>
    </location>
</feature>
<feature type="compositionally biased region" description="Low complexity" evidence="1">
    <location>
        <begin position="346"/>
        <end position="359"/>
    </location>
</feature>
<keyword evidence="4" id="KW-1185">Reference proteome</keyword>
<protein>
    <recommendedName>
        <fullName evidence="2">DUF5667 domain-containing protein</fullName>
    </recommendedName>
</protein>
<feature type="compositionally biased region" description="Basic and acidic residues" evidence="1">
    <location>
        <begin position="327"/>
        <end position="345"/>
    </location>
</feature>
<feature type="compositionally biased region" description="Low complexity" evidence="1">
    <location>
        <begin position="399"/>
        <end position="419"/>
    </location>
</feature>
<dbReference type="Proteomes" id="UP000182841">
    <property type="component" value="Unassembled WGS sequence"/>
</dbReference>
<dbReference type="OrthoDB" id="3402808at2"/>
<evidence type="ECO:0000259" key="2">
    <source>
        <dbReference type="Pfam" id="PF18915"/>
    </source>
</evidence>
<feature type="region of interest" description="Disordered" evidence="1">
    <location>
        <begin position="15"/>
        <end position="88"/>
    </location>
</feature>
<gene>
    <name evidence="3" type="ORF">SAMN05421870_12418</name>
</gene>
<dbReference type="InterPro" id="IPR043725">
    <property type="entry name" value="DUF5667"/>
</dbReference>
<proteinExistence type="predicted"/>
<organism evidence="3 4">
    <name type="scientific">Streptomyces qinglanensis</name>
    <dbReference type="NCBI Taxonomy" id="943816"/>
    <lineage>
        <taxon>Bacteria</taxon>
        <taxon>Bacillati</taxon>
        <taxon>Actinomycetota</taxon>
        <taxon>Actinomycetes</taxon>
        <taxon>Kitasatosporales</taxon>
        <taxon>Streptomycetaceae</taxon>
        <taxon>Streptomyces</taxon>
    </lineage>
</organism>
<sequence>MIGSVPTSRRAIAFAQALDEQGHDTGAAADTEPEGPPPRERSRPGPGGGSDAAAPPPGTPHSHRADGSEPSLLSLANALGGVPRPTLDPEVKTVQRAQLIAAMEAAFGEGETAAHGAHFPEQRDARADSRSRSGAHRAPGLGPLGKLRPKSRLGRGLAVGGLSVGVAASAFGAATAASTDALPGDSLYGLKRGMEDIQLDLAGDDADRGGLFLDHASTRLHEARRLMERDRSGELDHEALAEVRRTLSGMRHDASEGHRLLSSAYQRNGDLAPIRSLSAFSENHRAGWTQLRDRLPVQLRDVSEEVSSVFDAIDQEVGPLRSLLPQERAEAPRDREPGTGDRTGEEQPSAEPSSPSADGMDGRRDGGGEEPSPSDSQQRGKGLLGGDLLEPPEESDRQGGSPSHSDPGSGSPSSPGSEPKVTLPPLVPDVLPRLDLDGDGR</sequence>
<dbReference type="AlphaFoldDB" id="A0A1H9WXZ6"/>
<name>A0A1H9WXZ6_9ACTN</name>